<keyword evidence="1" id="KW-1133">Transmembrane helix</keyword>
<dbReference type="Proteomes" id="UP000034213">
    <property type="component" value="Unassembled WGS sequence"/>
</dbReference>
<evidence type="ECO:0000256" key="1">
    <source>
        <dbReference type="SAM" id="Phobius"/>
    </source>
</evidence>
<dbReference type="PANTHER" id="PTHR30221:SF1">
    <property type="entry name" value="SMALL-CONDUCTANCE MECHANOSENSITIVE CHANNEL"/>
    <property type="match status" value="1"/>
</dbReference>
<protein>
    <submittedName>
        <fullName evidence="2">CmpX protein</fullName>
    </submittedName>
</protein>
<keyword evidence="1" id="KW-0472">Membrane</keyword>
<feature type="transmembrane region" description="Helical" evidence="1">
    <location>
        <begin position="167"/>
        <end position="187"/>
    </location>
</feature>
<feature type="transmembrane region" description="Helical" evidence="1">
    <location>
        <begin position="193"/>
        <end position="214"/>
    </location>
</feature>
<name>A0A0G1C456_9BACT</name>
<dbReference type="Pfam" id="PF05552">
    <property type="entry name" value="MS_channel_1st_1"/>
    <property type="match status" value="2"/>
</dbReference>
<reference evidence="2 3" key="1">
    <citation type="journal article" date="2015" name="Nature">
        <title>rRNA introns, odd ribosomes, and small enigmatic genomes across a large radiation of phyla.</title>
        <authorList>
            <person name="Brown C.T."/>
            <person name="Hug L.A."/>
            <person name="Thomas B.C."/>
            <person name="Sharon I."/>
            <person name="Castelle C.J."/>
            <person name="Singh A."/>
            <person name="Wilkins M.J."/>
            <person name="Williams K.H."/>
            <person name="Banfield J.F."/>
        </authorList>
    </citation>
    <scope>NUCLEOTIDE SEQUENCE [LARGE SCALE GENOMIC DNA]</scope>
</reference>
<proteinExistence type="predicted"/>
<feature type="transmembrane region" description="Helical" evidence="1">
    <location>
        <begin position="124"/>
        <end position="146"/>
    </location>
</feature>
<keyword evidence="1" id="KW-0812">Transmembrane</keyword>
<accession>A0A0G1C456</accession>
<organism evidence="2 3">
    <name type="scientific">Candidatus Beckwithbacteria bacterium GW2011_GWA2_43_10</name>
    <dbReference type="NCBI Taxonomy" id="1618369"/>
    <lineage>
        <taxon>Bacteria</taxon>
        <taxon>Candidatus Beckwithiibacteriota</taxon>
    </lineage>
</organism>
<gene>
    <name evidence="2" type="ORF">UV54_C0006G0020</name>
</gene>
<dbReference type="PANTHER" id="PTHR30221">
    <property type="entry name" value="SMALL-CONDUCTANCE MECHANOSENSITIVE CHANNEL"/>
    <property type="match status" value="1"/>
</dbReference>
<dbReference type="GO" id="GO:0008381">
    <property type="term" value="F:mechanosensitive monoatomic ion channel activity"/>
    <property type="evidence" value="ECO:0007669"/>
    <property type="project" value="InterPro"/>
</dbReference>
<evidence type="ECO:0000313" key="2">
    <source>
        <dbReference type="EMBL" id="KKS80445.1"/>
    </source>
</evidence>
<dbReference type="InterPro" id="IPR008910">
    <property type="entry name" value="MSC_TM_helix"/>
</dbReference>
<evidence type="ECO:0000313" key="3">
    <source>
        <dbReference type="Proteomes" id="UP000034213"/>
    </source>
</evidence>
<dbReference type="EMBL" id="LCEW01000006">
    <property type="protein sequence ID" value="KKS80445.1"/>
    <property type="molecule type" value="Genomic_DNA"/>
</dbReference>
<feature type="transmembrane region" description="Helical" evidence="1">
    <location>
        <begin position="33"/>
        <end position="58"/>
    </location>
</feature>
<comment type="caution">
    <text evidence="2">The sequence shown here is derived from an EMBL/GenBank/DDBJ whole genome shotgun (WGS) entry which is preliminary data.</text>
</comment>
<dbReference type="AlphaFoldDB" id="A0A0G1C456"/>
<feature type="transmembrane region" description="Helical" evidence="1">
    <location>
        <begin position="92"/>
        <end position="118"/>
    </location>
</feature>
<sequence>MNSSLSTIGNWQEAVWVAAANIFTQFFNFLPKLFGALLIFIVGLILAKWVKVIIVKVLSAVKLDKMLRKIGLESFLSQAEIKLKAEVISGEIARWLIVIVFFMAGVNILGLTTVGSVLASVLSYIPNIVSAILILTVGVLLAGLVESLIKGAVNQIDPKTGRLLSKVASYLVVIVTALAAINELGIAQSLINILFIGIITTLALGVGLAIGLGAKDLVSKMLMDWYGKGRKK</sequence>
<dbReference type="InterPro" id="IPR045275">
    <property type="entry name" value="MscS_archaea/bacteria_type"/>
</dbReference>
<dbReference type="STRING" id="1618369.UV54_C0006G0020"/>
<dbReference type="Gene3D" id="1.10.287.1260">
    <property type="match status" value="1"/>
</dbReference>